<evidence type="ECO:0000313" key="3">
    <source>
        <dbReference type="Proteomes" id="UP000188184"/>
    </source>
</evidence>
<feature type="domain" description="N-acetyltransferase" evidence="1">
    <location>
        <begin position="15"/>
        <end position="176"/>
    </location>
</feature>
<dbReference type="Proteomes" id="UP000188184">
    <property type="component" value="Chromosome"/>
</dbReference>
<dbReference type="InterPro" id="IPR016181">
    <property type="entry name" value="Acyl_CoA_acyltransferase"/>
</dbReference>
<evidence type="ECO:0000259" key="1">
    <source>
        <dbReference type="PROSITE" id="PS51186"/>
    </source>
</evidence>
<dbReference type="KEGG" id="pmar:B0X71_01305"/>
<dbReference type="GO" id="GO:0016747">
    <property type="term" value="F:acyltransferase activity, transferring groups other than amino-acyl groups"/>
    <property type="evidence" value="ECO:0007669"/>
    <property type="project" value="InterPro"/>
</dbReference>
<sequence length="189" mass="21004">MISQYSKGFLTGESVLLRSITEADHAAIFAVENVMESRLLMDDSIPFPATDADHAAFLARANDSEKGNHLFAIELVGDKTVIGTTGVYGVDWKKGTGQVGISIGPDFQGKGHGTDAMRVLIDFVFTYMRLNKIKLEVYSFNPQAVASYEKCGFKVEGTLREELFRFGAYHDSHLMGLLRREWETQKTGQ</sequence>
<accession>A0A1Q2KVQ4</accession>
<protein>
    <submittedName>
        <fullName evidence="2">GNAT family N-acetyltransferase</fullName>
    </submittedName>
</protein>
<dbReference type="Gene3D" id="3.40.630.30">
    <property type="match status" value="1"/>
</dbReference>
<dbReference type="SUPFAM" id="SSF55729">
    <property type="entry name" value="Acyl-CoA N-acyltransferases (Nat)"/>
    <property type="match status" value="1"/>
</dbReference>
<dbReference type="AlphaFoldDB" id="A0A1Q2KVQ4"/>
<gene>
    <name evidence="2" type="ORF">B0X71_01305</name>
</gene>
<reference evidence="2 3" key="1">
    <citation type="submission" date="2017-02" db="EMBL/GenBank/DDBJ databases">
        <title>The complete genomic sequence of a novel cold adapted crude oil-degrading bacterium Planococcus qaidamina Y42.</title>
        <authorList>
            <person name="Yang R."/>
        </authorList>
    </citation>
    <scope>NUCLEOTIDE SEQUENCE [LARGE SCALE GENOMIC DNA]</scope>
    <source>
        <strain evidence="2 3">Y42</strain>
    </source>
</reference>
<proteinExistence type="predicted"/>
<dbReference type="EMBL" id="CP019640">
    <property type="protein sequence ID" value="AQQ51887.1"/>
    <property type="molecule type" value="Genomic_DNA"/>
</dbReference>
<dbReference type="RefSeq" id="WP_077587759.1">
    <property type="nucleotide sequence ID" value="NZ_CP019640.1"/>
</dbReference>
<keyword evidence="3" id="KW-1185">Reference proteome</keyword>
<evidence type="ECO:0000313" key="2">
    <source>
        <dbReference type="EMBL" id="AQQ51887.1"/>
    </source>
</evidence>
<dbReference type="PANTHER" id="PTHR43415:SF3">
    <property type="entry name" value="GNAT-FAMILY ACETYLTRANSFERASE"/>
    <property type="match status" value="1"/>
</dbReference>
<dbReference type="OrthoDB" id="9795206at2"/>
<dbReference type="Pfam" id="PF13302">
    <property type="entry name" value="Acetyltransf_3"/>
    <property type="match status" value="1"/>
</dbReference>
<organism evidence="2 3">
    <name type="scientific">Planococcus lenghuensis</name>
    <dbReference type="NCBI Taxonomy" id="2213202"/>
    <lineage>
        <taxon>Bacteria</taxon>
        <taxon>Bacillati</taxon>
        <taxon>Bacillota</taxon>
        <taxon>Bacilli</taxon>
        <taxon>Bacillales</taxon>
        <taxon>Caryophanaceae</taxon>
        <taxon>Planococcus</taxon>
    </lineage>
</organism>
<keyword evidence="2" id="KW-0808">Transferase</keyword>
<name>A0A1Q2KVQ4_9BACL</name>
<dbReference type="PROSITE" id="PS51186">
    <property type="entry name" value="GNAT"/>
    <property type="match status" value="1"/>
</dbReference>
<dbReference type="PANTHER" id="PTHR43415">
    <property type="entry name" value="SPERMIDINE N(1)-ACETYLTRANSFERASE"/>
    <property type="match status" value="1"/>
</dbReference>
<dbReference type="InterPro" id="IPR000182">
    <property type="entry name" value="GNAT_dom"/>
</dbReference>